<dbReference type="SMART" id="SM00738">
    <property type="entry name" value="NGN"/>
    <property type="match status" value="1"/>
</dbReference>
<dbReference type="RefSeq" id="WP_317488146.1">
    <property type="nucleotide sequence ID" value="NZ_CP136051.1"/>
</dbReference>
<dbReference type="InterPro" id="IPR043425">
    <property type="entry name" value="NusG-like"/>
</dbReference>
<dbReference type="Pfam" id="PF02357">
    <property type="entry name" value="NusG"/>
    <property type="match status" value="1"/>
</dbReference>
<evidence type="ECO:0000313" key="5">
    <source>
        <dbReference type="EMBL" id="WOK05386.1"/>
    </source>
</evidence>
<dbReference type="CDD" id="cd09895">
    <property type="entry name" value="NGN_SP_UpxY"/>
    <property type="match status" value="1"/>
</dbReference>
<sequence>MPAPSHWYVLYTRSRAEKKVAEALKQHGFRSYCPTVTTMKQWSDRKKKVQEPLFRSYVFIQATEEERVPILQTPGVINFVYWLGKPAIVKQNEIEAIGIFTQEVSNHEVSELNFTFEDGAKVKVDWGAFKGMEGECIARQGNKIILHIESLGQVIRAEIPAVHLQKLR</sequence>
<dbReference type="SUPFAM" id="SSF82679">
    <property type="entry name" value="N-utilization substance G protein NusG, N-terminal domain"/>
    <property type="match status" value="1"/>
</dbReference>
<reference evidence="5 6" key="1">
    <citation type="journal article" date="2023" name="Microbiol. Resour. Announc.">
        <title>Complete Genome Sequence of Imperialibacter roseus strain P4T.</title>
        <authorList>
            <person name="Tizabi D.R."/>
            <person name="Bachvaroff T."/>
            <person name="Hill R.T."/>
        </authorList>
    </citation>
    <scope>NUCLEOTIDE SEQUENCE [LARGE SCALE GENOMIC DNA]</scope>
    <source>
        <strain evidence="5 6">P4T</strain>
    </source>
</reference>
<dbReference type="PANTHER" id="PTHR30265:SF4">
    <property type="entry name" value="KOW MOTIF FAMILY PROTEIN, EXPRESSED"/>
    <property type="match status" value="1"/>
</dbReference>
<dbReference type="Proteomes" id="UP001302349">
    <property type="component" value="Chromosome"/>
</dbReference>
<organism evidence="5 6">
    <name type="scientific">Imperialibacter roseus</name>
    <dbReference type="NCBI Taxonomy" id="1324217"/>
    <lineage>
        <taxon>Bacteria</taxon>
        <taxon>Pseudomonadati</taxon>
        <taxon>Bacteroidota</taxon>
        <taxon>Cytophagia</taxon>
        <taxon>Cytophagales</taxon>
        <taxon>Flammeovirgaceae</taxon>
        <taxon>Imperialibacter</taxon>
    </lineage>
</organism>
<keyword evidence="1" id="KW-0889">Transcription antitermination</keyword>
<proteinExistence type="predicted"/>
<evidence type="ECO:0000256" key="1">
    <source>
        <dbReference type="ARBA" id="ARBA00022814"/>
    </source>
</evidence>
<evidence type="ECO:0000256" key="3">
    <source>
        <dbReference type="ARBA" id="ARBA00023163"/>
    </source>
</evidence>
<evidence type="ECO:0000313" key="6">
    <source>
        <dbReference type="Proteomes" id="UP001302349"/>
    </source>
</evidence>
<feature type="domain" description="NusG-like N-terminal" evidence="4">
    <location>
        <begin position="4"/>
        <end position="101"/>
    </location>
</feature>
<name>A0ABZ0IL36_9BACT</name>
<keyword evidence="2" id="KW-0805">Transcription regulation</keyword>
<gene>
    <name evidence="5" type="ORF">RT717_20100</name>
</gene>
<dbReference type="InterPro" id="IPR006645">
    <property type="entry name" value="NGN-like_dom"/>
</dbReference>
<evidence type="ECO:0000256" key="2">
    <source>
        <dbReference type="ARBA" id="ARBA00023015"/>
    </source>
</evidence>
<keyword evidence="3" id="KW-0804">Transcription</keyword>
<dbReference type="EMBL" id="CP136051">
    <property type="protein sequence ID" value="WOK05386.1"/>
    <property type="molecule type" value="Genomic_DNA"/>
</dbReference>
<accession>A0ABZ0IL36</accession>
<dbReference type="Gene3D" id="3.30.70.940">
    <property type="entry name" value="NusG, N-terminal domain"/>
    <property type="match status" value="1"/>
</dbReference>
<keyword evidence="6" id="KW-1185">Reference proteome</keyword>
<dbReference type="InterPro" id="IPR036735">
    <property type="entry name" value="NGN_dom_sf"/>
</dbReference>
<dbReference type="NCBIfam" id="NF033644">
    <property type="entry name" value="antiterm_UpxY"/>
    <property type="match status" value="1"/>
</dbReference>
<protein>
    <submittedName>
        <fullName evidence="5">UpxY family transcription antiterminator</fullName>
    </submittedName>
</protein>
<evidence type="ECO:0000259" key="4">
    <source>
        <dbReference type="SMART" id="SM00738"/>
    </source>
</evidence>
<dbReference type="PANTHER" id="PTHR30265">
    <property type="entry name" value="RHO-INTERACTING TRANSCRIPTION TERMINATION FACTOR NUSG"/>
    <property type="match status" value="1"/>
</dbReference>